<dbReference type="Proteomes" id="UP000324222">
    <property type="component" value="Unassembled WGS sequence"/>
</dbReference>
<name>A0A5B7DFD9_PORTR</name>
<sequence>MALIREQRHISASTSSHHDRRWYCGVCLVGSEILPTPGTQPNAVLKKDPLSMIGHYAGAITQLNAVTSTV</sequence>
<proteinExistence type="predicted"/>
<protein>
    <submittedName>
        <fullName evidence="1">Uncharacterized protein</fullName>
    </submittedName>
</protein>
<organism evidence="1 2">
    <name type="scientific">Portunus trituberculatus</name>
    <name type="common">Swimming crab</name>
    <name type="synonym">Neptunus trituberculatus</name>
    <dbReference type="NCBI Taxonomy" id="210409"/>
    <lineage>
        <taxon>Eukaryota</taxon>
        <taxon>Metazoa</taxon>
        <taxon>Ecdysozoa</taxon>
        <taxon>Arthropoda</taxon>
        <taxon>Crustacea</taxon>
        <taxon>Multicrustacea</taxon>
        <taxon>Malacostraca</taxon>
        <taxon>Eumalacostraca</taxon>
        <taxon>Eucarida</taxon>
        <taxon>Decapoda</taxon>
        <taxon>Pleocyemata</taxon>
        <taxon>Brachyura</taxon>
        <taxon>Eubrachyura</taxon>
        <taxon>Portunoidea</taxon>
        <taxon>Portunidae</taxon>
        <taxon>Portuninae</taxon>
        <taxon>Portunus</taxon>
    </lineage>
</organism>
<reference evidence="1 2" key="1">
    <citation type="submission" date="2019-05" db="EMBL/GenBank/DDBJ databases">
        <title>Another draft genome of Portunus trituberculatus and its Hox gene families provides insights of decapod evolution.</title>
        <authorList>
            <person name="Jeong J.-H."/>
            <person name="Song I."/>
            <person name="Kim S."/>
            <person name="Choi T."/>
            <person name="Kim D."/>
            <person name="Ryu S."/>
            <person name="Kim W."/>
        </authorList>
    </citation>
    <scope>NUCLEOTIDE SEQUENCE [LARGE SCALE GENOMIC DNA]</scope>
    <source>
        <tissue evidence="1">Muscle</tissue>
    </source>
</reference>
<dbReference type="EMBL" id="VSRR010000821">
    <property type="protein sequence ID" value="MPC19964.1"/>
    <property type="molecule type" value="Genomic_DNA"/>
</dbReference>
<comment type="caution">
    <text evidence="1">The sequence shown here is derived from an EMBL/GenBank/DDBJ whole genome shotgun (WGS) entry which is preliminary data.</text>
</comment>
<gene>
    <name evidence="1" type="ORF">E2C01_012893</name>
</gene>
<accession>A0A5B7DFD9</accession>
<evidence type="ECO:0000313" key="2">
    <source>
        <dbReference type="Proteomes" id="UP000324222"/>
    </source>
</evidence>
<evidence type="ECO:0000313" key="1">
    <source>
        <dbReference type="EMBL" id="MPC19964.1"/>
    </source>
</evidence>
<dbReference type="AlphaFoldDB" id="A0A5B7DFD9"/>
<keyword evidence="2" id="KW-1185">Reference proteome</keyword>